<sequence length="235" mass="26978">MTSWLNLLDISTNSKVLFVYPHPDDESYASANLIKHLVDSEIACKVVCLTKGDNSTLKFGVENENLSKVREKEFYDVMSFLGVRDYTLLNFTDGMLENDDALAQTLASQINEYKPSHVVTYEPCGVYGHPDHIVVSKIVTELQSEFNYIILYSTVSSRYKPSKDSLRMAKNPDEVVPIEANVVLTLSLGELIHKLKTLRMYKSQVSLKHNFIHNLMHLLYLKKEYYYKKSSQHRS</sequence>
<comment type="caution">
    <text evidence="1">The sequence shown here is derived from an EMBL/GenBank/DDBJ whole genome shotgun (WGS) entry which is preliminary data.</text>
</comment>
<name>A0A955IWK0_UNCKA</name>
<proteinExistence type="predicted"/>
<dbReference type="Gene3D" id="3.40.50.10320">
    <property type="entry name" value="LmbE-like"/>
    <property type="match status" value="1"/>
</dbReference>
<dbReference type="EMBL" id="JAGQNY010000006">
    <property type="protein sequence ID" value="MCA9302132.1"/>
    <property type="molecule type" value="Genomic_DNA"/>
</dbReference>
<dbReference type="AlphaFoldDB" id="A0A955IWK0"/>
<protein>
    <submittedName>
        <fullName evidence="1">PIG-L family deacetylase</fullName>
    </submittedName>
</protein>
<dbReference type="InterPro" id="IPR024078">
    <property type="entry name" value="LmbE-like_dom_sf"/>
</dbReference>
<dbReference type="Pfam" id="PF02585">
    <property type="entry name" value="PIG-L"/>
    <property type="match status" value="1"/>
</dbReference>
<dbReference type="PANTHER" id="PTHR12993:SF11">
    <property type="entry name" value="N-ACETYLGLUCOSAMINYL-PHOSPHATIDYLINOSITOL DE-N-ACETYLASE"/>
    <property type="match status" value="1"/>
</dbReference>
<gene>
    <name evidence="1" type="ORF">KDA10_02075</name>
</gene>
<dbReference type="SUPFAM" id="SSF102588">
    <property type="entry name" value="LmbE-like"/>
    <property type="match status" value="1"/>
</dbReference>
<dbReference type="PANTHER" id="PTHR12993">
    <property type="entry name" value="N-ACETYLGLUCOSAMINYL-PHOSPHATIDYLINOSITOL DE-N-ACETYLASE-RELATED"/>
    <property type="match status" value="1"/>
</dbReference>
<accession>A0A955IWK0</accession>
<dbReference type="Proteomes" id="UP000714817">
    <property type="component" value="Unassembled WGS sequence"/>
</dbReference>
<dbReference type="GO" id="GO:0016811">
    <property type="term" value="F:hydrolase activity, acting on carbon-nitrogen (but not peptide) bonds, in linear amides"/>
    <property type="evidence" value="ECO:0007669"/>
    <property type="project" value="TreeGrafter"/>
</dbReference>
<dbReference type="InterPro" id="IPR003737">
    <property type="entry name" value="GlcNAc_PI_deacetylase-related"/>
</dbReference>
<reference evidence="1" key="1">
    <citation type="submission" date="2020-04" db="EMBL/GenBank/DDBJ databases">
        <authorList>
            <person name="Zhang T."/>
        </authorList>
    </citation>
    <scope>NUCLEOTIDE SEQUENCE</scope>
    <source>
        <strain evidence="1">HKST-UBA80</strain>
    </source>
</reference>
<evidence type="ECO:0000313" key="1">
    <source>
        <dbReference type="EMBL" id="MCA9302132.1"/>
    </source>
</evidence>
<evidence type="ECO:0000313" key="2">
    <source>
        <dbReference type="Proteomes" id="UP000714817"/>
    </source>
</evidence>
<reference evidence="1" key="2">
    <citation type="journal article" date="2021" name="Microbiome">
        <title>Successional dynamics and alternative stable states in a saline activated sludge microbial community over 9 years.</title>
        <authorList>
            <person name="Wang Y."/>
            <person name="Ye J."/>
            <person name="Ju F."/>
            <person name="Liu L."/>
            <person name="Boyd J.A."/>
            <person name="Deng Y."/>
            <person name="Parks D.H."/>
            <person name="Jiang X."/>
            <person name="Yin X."/>
            <person name="Woodcroft B.J."/>
            <person name="Tyson G.W."/>
            <person name="Hugenholtz P."/>
            <person name="Polz M.F."/>
            <person name="Zhang T."/>
        </authorList>
    </citation>
    <scope>NUCLEOTIDE SEQUENCE</scope>
    <source>
        <strain evidence="1">HKST-UBA80</strain>
    </source>
</reference>
<organism evidence="1 2">
    <name type="scientific">candidate division WWE3 bacterium</name>
    <dbReference type="NCBI Taxonomy" id="2053526"/>
    <lineage>
        <taxon>Bacteria</taxon>
        <taxon>Katanobacteria</taxon>
    </lineage>
</organism>